<protein>
    <submittedName>
        <fullName evidence="1">Uncharacterized protein</fullName>
    </submittedName>
</protein>
<reference evidence="2" key="1">
    <citation type="journal article" date="2024" name="Proc. Natl. Acad. Sci. U.S.A.">
        <title>Extraordinary preservation of gene collinearity over three hundred million years revealed in homosporous lycophytes.</title>
        <authorList>
            <person name="Li C."/>
            <person name="Wickell D."/>
            <person name="Kuo L.Y."/>
            <person name="Chen X."/>
            <person name="Nie B."/>
            <person name="Liao X."/>
            <person name="Peng D."/>
            <person name="Ji J."/>
            <person name="Jenkins J."/>
            <person name="Williams M."/>
            <person name="Shu S."/>
            <person name="Plott C."/>
            <person name="Barry K."/>
            <person name="Rajasekar S."/>
            <person name="Grimwood J."/>
            <person name="Han X."/>
            <person name="Sun S."/>
            <person name="Hou Z."/>
            <person name="He W."/>
            <person name="Dai G."/>
            <person name="Sun C."/>
            <person name="Schmutz J."/>
            <person name="Leebens-Mack J.H."/>
            <person name="Li F.W."/>
            <person name="Wang L."/>
        </authorList>
    </citation>
    <scope>NUCLEOTIDE SEQUENCE [LARGE SCALE GENOMIC DNA]</scope>
    <source>
        <strain evidence="2">cv. PW_Plant_1</strain>
    </source>
</reference>
<organism evidence="1 2">
    <name type="scientific">Diphasiastrum complanatum</name>
    <name type="common">Issler's clubmoss</name>
    <name type="synonym">Lycopodium complanatum</name>
    <dbReference type="NCBI Taxonomy" id="34168"/>
    <lineage>
        <taxon>Eukaryota</taxon>
        <taxon>Viridiplantae</taxon>
        <taxon>Streptophyta</taxon>
        <taxon>Embryophyta</taxon>
        <taxon>Tracheophyta</taxon>
        <taxon>Lycopodiopsida</taxon>
        <taxon>Lycopodiales</taxon>
        <taxon>Lycopodiaceae</taxon>
        <taxon>Lycopodioideae</taxon>
        <taxon>Diphasiastrum</taxon>
    </lineage>
</organism>
<evidence type="ECO:0000313" key="1">
    <source>
        <dbReference type="EMBL" id="KAJ7530006.1"/>
    </source>
</evidence>
<keyword evidence="2" id="KW-1185">Reference proteome</keyword>
<sequence length="1022" mass="113133">MPNRANGAPSSLLHVQPSMSFVLFQGTCKKAWDTGTTEPTSVLDLDSPSPSSRAASSISGSHDDIATVSSYCLYEESERKTQGSGDGGGYIGRELGQHSRMSTGSWMDGSLFEGEVGASNFEGAAVESWHSRAATGDWRTKELKKSSCTAHEHVHFDTPPLLRTESRNYFGNHEKANFFHFSTAISTCTRNRSEDEPGGGNNLSGGDRSRLATIPGAQGFISASEASCEFSNQVETNGDWRCEETRNGGLDELLIGFQGYSELPLHDHLPGAAQCGMENLDSMICKSLAPTPDQSLMRWLLWENDQVQTIREESLAGVKFHDDLSSRLNVKSHNRTTSMETTGAPIPTSMSDNQKVRGASQSVFPILTSTSSYSALAQAPGIPKFTATFPYNFRGESSLPARSSLAFQSRGNSLSLPSISSSYVMNVQTNAAVSSTHKNQAVASEILRPQVKTMPYSGISALVSHNEMPSSSSVVCFNSSEGSLAQEKFISQNTFGPDSDQLFYSANPTLTEQHPFEYSDLPFLAASQPPFSFYPHNSCQRFNENMLQHPASGQSELPARYQLAGHNNQFRDAYPSVGIENQFRQYLGKNPDIGATWQMKVHLETAKEKSLLPSKQYDPQVNLSHSLPIGFFSSDRQEHQALQLCSTVQERMEDADDGLALVNQLLQLVEALDTGDPDGARSILARLNQYPLSQTKYIQRLAYYLREVLAARVMDIPQSSCQILSPLGFLQKVTAYNKFCEASPFLSFAHFMANQAILDALEGEEIIHVIDFEINFGGQWASFLQDFALKPGNARRLRITAVGLQHDEMYFAGERLCNFAKEHNILLDFQMVVAKPGSLTSAMLPVRDKEPVAVNFVLGLHKMLGDCPGSIDVILRVVKGLSPRVVTVVEKELDDNSPHLRRRFFEALNYYSYLSDLLGAGNMDNETIMSIEKLLFWPEIMDIVVRKRLVREEQCKGLQRWRQRFLSAGFYNIPLSNLAEMNAECLIRECSAFQGYKILKNEGSILLGWHDKTLLAASAWTC</sequence>
<dbReference type="Proteomes" id="UP001162992">
    <property type="component" value="Chromosome 15"/>
</dbReference>
<comment type="caution">
    <text evidence="1">The sequence shown here is derived from an EMBL/GenBank/DDBJ whole genome shotgun (WGS) entry which is preliminary data.</text>
</comment>
<proteinExistence type="predicted"/>
<gene>
    <name evidence="1" type="ORF">O6H91_15G074900</name>
</gene>
<name>A0ACC2BJS4_DIPCM</name>
<evidence type="ECO:0000313" key="2">
    <source>
        <dbReference type="Proteomes" id="UP001162992"/>
    </source>
</evidence>
<accession>A0ACC2BJS4</accession>
<dbReference type="EMBL" id="CM055106">
    <property type="protein sequence ID" value="KAJ7530006.1"/>
    <property type="molecule type" value="Genomic_DNA"/>
</dbReference>